<dbReference type="PROSITE" id="PS50109">
    <property type="entry name" value="HIS_KIN"/>
    <property type="match status" value="1"/>
</dbReference>
<dbReference type="InterPro" id="IPR050428">
    <property type="entry name" value="TCS_sensor_his_kinase"/>
</dbReference>
<evidence type="ECO:0000256" key="10">
    <source>
        <dbReference type="SAM" id="Phobius"/>
    </source>
</evidence>
<dbReference type="EMBL" id="BMHV01000017">
    <property type="protein sequence ID" value="GGF69059.1"/>
    <property type="molecule type" value="Genomic_DNA"/>
</dbReference>
<keyword evidence="8 10" id="KW-1133">Transmembrane helix</keyword>
<reference evidence="12" key="1">
    <citation type="journal article" date="2014" name="Int. J. Syst. Evol. Microbiol.">
        <title>Complete genome sequence of Corynebacterium casei LMG S-19264T (=DSM 44701T), isolated from a smear-ripened cheese.</title>
        <authorList>
            <consortium name="US DOE Joint Genome Institute (JGI-PGF)"/>
            <person name="Walter F."/>
            <person name="Albersmeier A."/>
            <person name="Kalinowski J."/>
            <person name="Ruckert C."/>
        </authorList>
    </citation>
    <scope>NUCLEOTIDE SEQUENCE</scope>
    <source>
        <strain evidence="12">CGMCC 1.15254</strain>
    </source>
</reference>
<evidence type="ECO:0000256" key="7">
    <source>
        <dbReference type="ARBA" id="ARBA00022777"/>
    </source>
</evidence>
<dbReference type="InterPro" id="IPR003594">
    <property type="entry name" value="HATPase_dom"/>
</dbReference>
<evidence type="ECO:0000313" key="12">
    <source>
        <dbReference type="EMBL" id="GGF69059.1"/>
    </source>
</evidence>
<dbReference type="InterPro" id="IPR036890">
    <property type="entry name" value="HATPase_C_sf"/>
</dbReference>
<accession>A0A917C3L6</accession>
<organism evidence="12 13">
    <name type="scientific">Terasakiella brassicae</name>
    <dbReference type="NCBI Taxonomy" id="1634917"/>
    <lineage>
        <taxon>Bacteria</taxon>
        <taxon>Pseudomonadati</taxon>
        <taxon>Pseudomonadota</taxon>
        <taxon>Alphaproteobacteria</taxon>
        <taxon>Rhodospirillales</taxon>
        <taxon>Terasakiellaceae</taxon>
        <taxon>Terasakiella</taxon>
    </lineage>
</organism>
<reference evidence="12" key="2">
    <citation type="submission" date="2020-09" db="EMBL/GenBank/DDBJ databases">
        <authorList>
            <person name="Sun Q."/>
            <person name="Zhou Y."/>
        </authorList>
    </citation>
    <scope>NUCLEOTIDE SEQUENCE</scope>
    <source>
        <strain evidence="12">CGMCC 1.15254</strain>
    </source>
</reference>
<dbReference type="InterPro" id="IPR004358">
    <property type="entry name" value="Sig_transdc_His_kin-like_C"/>
</dbReference>
<evidence type="ECO:0000259" key="11">
    <source>
        <dbReference type="PROSITE" id="PS50109"/>
    </source>
</evidence>
<feature type="domain" description="Histidine kinase" evidence="11">
    <location>
        <begin position="242"/>
        <end position="442"/>
    </location>
</feature>
<comment type="catalytic activity">
    <reaction evidence="1">
        <text>ATP + protein L-histidine = ADP + protein N-phospho-L-histidine.</text>
        <dbReference type="EC" id="2.7.13.3"/>
    </reaction>
</comment>
<comment type="subcellular location">
    <subcellularLocation>
        <location evidence="2">Membrane</location>
    </subcellularLocation>
</comment>
<evidence type="ECO:0000256" key="8">
    <source>
        <dbReference type="ARBA" id="ARBA00022989"/>
    </source>
</evidence>
<feature type="transmembrane region" description="Helical" evidence="10">
    <location>
        <begin position="6"/>
        <end position="33"/>
    </location>
</feature>
<dbReference type="SMART" id="SM00387">
    <property type="entry name" value="HATPase_c"/>
    <property type="match status" value="1"/>
</dbReference>
<proteinExistence type="predicted"/>
<keyword evidence="6 10" id="KW-0812">Transmembrane</keyword>
<keyword evidence="5" id="KW-0808">Transferase</keyword>
<dbReference type="EC" id="2.7.13.3" evidence="3"/>
<evidence type="ECO:0000256" key="2">
    <source>
        <dbReference type="ARBA" id="ARBA00004370"/>
    </source>
</evidence>
<dbReference type="InterPro" id="IPR005467">
    <property type="entry name" value="His_kinase_dom"/>
</dbReference>
<keyword evidence="4" id="KW-0597">Phosphoprotein</keyword>
<dbReference type="PANTHER" id="PTHR45436:SF5">
    <property type="entry name" value="SENSOR HISTIDINE KINASE TRCS"/>
    <property type="match status" value="1"/>
</dbReference>
<keyword evidence="13" id="KW-1185">Reference proteome</keyword>
<dbReference type="SUPFAM" id="SSF55874">
    <property type="entry name" value="ATPase domain of HSP90 chaperone/DNA topoisomerase II/histidine kinase"/>
    <property type="match status" value="1"/>
</dbReference>
<evidence type="ECO:0000256" key="9">
    <source>
        <dbReference type="ARBA" id="ARBA00023136"/>
    </source>
</evidence>
<evidence type="ECO:0000256" key="5">
    <source>
        <dbReference type="ARBA" id="ARBA00022679"/>
    </source>
</evidence>
<protein>
    <recommendedName>
        <fullName evidence="3">histidine kinase</fullName>
        <ecNumber evidence="3">2.7.13.3</ecNumber>
    </recommendedName>
</protein>
<feature type="transmembrane region" description="Helical" evidence="10">
    <location>
        <begin position="162"/>
        <end position="182"/>
    </location>
</feature>
<keyword evidence="7 12" id="KW-0418">Kinase</keyword>
<comment type="caution">
    <text evidence="12">The sequence shown here is derived from an EMBL/GenBank/DDBJ whole genome shotgun (WGS) entry which is preliminary data.</text>
</comment>
<keyword evidence="9 10" id="KW-0472">Membrane</keyword>
<sequence>MFKSSLQLRLILSSLIWTVASLVLTGFLIVSLFEGHIEKRFDNQLSDHLEELVAASDISANGRLDLTWSPSDPRFNRPHSGWYWEILENGSVIHQSSSLLMASVFPKDQKTDTFLHTNGPSGKELRLYSRQIALPRSTSIFIFVVAGPISDMEDDIRTFLSNIVLVLSVLSCFLVGMVFLQIKYGLLPLKRLTQSLALIRSGNLDKMPQDFPLEVQPLASELNTLLDYNFTLLERARTQVGNLAHSLKNPIAVLMNETKDIPGAKGKLIRKHLNSATDSISRYLNKARIAGSSRLLGTKTSLGDVAKDLKFSLEKLFNQSSLKISLSGLDGVIIRADPQDMEELFGNLMENACKWAKNKISISGTCQAGQVLIQIEDDGPGVPLEQMNNLVKRGLRLDETKPGTGLGLHIASEIVDLYGGQLDFFNSDLGGLGVKITLPQAL</sequence>
<evidence type="ECO:0000313" key="13">
    <source>
        <dbReference type="Proteomes" id="UP000632498"/>
    </source>
</evidence>
<dbReference type="Proteomes" id="UP000632498">
    <property type="component" value="Unassembled WGS sequence"/>
</dbReference>
<evidence type="ECO:0000256" key="4">
    <source>
        <dbReference type="ARBA" id="ARBA00022553"/>
    </source>
</evidence>
<evidence type="ECO:0000256" key="1">
    <source>
        <dbReference type="ARBA" id="ARBA00000085"/>
    </source>
</evidence>
<name>A0A917C3L6_9PROT</name>
<dbReference type="PRINTS" id="PR00344">
    <property type="entry name" value="BCTRLSENSOR"/>
</dbReference>
<dbReference type="GO" id="GO:0004673">
    <property type="term" value="F:protein histidine kinase activity"/>
    <property type="evidence" value="ECO:0007669"/>
    <property type="project" value="UniProtKB-EC"/>
</dbReference>
<dbReference type="AlphaFoldDB" id="A0A917C3L6"/>
<gene>
    <name evidence="12" type="ORF">GCM10011332_24040</name>
</gene>
<dbReference type="PANTHER" id="PTHR45436">
    <property type="entry name" value="SENSOR HISTIDINE KINASE YKOH"/>
    <property type="match status" value="1"/>
</dbReference>
<dbReference type="Pfam" id="PF02518">
    <property type="entry name" value="HATPase_c"/>
    <property type="match status" value="1"/>
</dbReference>
<dbReference type="Gene3D" id="3.30.565.10">
    <property type="entry name" value="Histidine kinase-like ATPase, C-terminal domain"/>
    <property type="match status" value="1"/>
</dbReference>
<evidence type="ECO:0000256" key="6">
    <source>
        <dbReference type="ARBA" id="ARBA00022692"/>
    </source>
</evidence>
<dbReference type="GO" id="GO:0005886">
    <property type="term" value="C:plasma membrane"/>
    <property type="evidence" value="ECO:0007669"/>
    <property type="project" value="TreeGrafter"/>
</dbReference>
<evidence type="ECO:0000256" key="3">
    <source>
        <dbReference type="ARBA" id="ARBA00012438"/>
    </source>
</evidence>
<dbReference type="GO" id="GO:0000160">
    <property type="term" value="P:phosphorelay signal transduction system"/>
    <property type="evidence" value="ECO:0007669"/>
    <property type="project" value="TreeGrafter"/>
</dbReference>